<accession>A0A3B0RHE7</accession>
<dbReference type="GO" id="GO:0015035">
    <property type="term" value="F:protein-disulfide reductase activity"/>
    <property type="evidence" value="ECO:0007669"/>
    <property type="project" value="InterPro"/>
</dbReference>
<dbReference type="InterPro" id="IPR005746">
    <property type="entry name" value="Thioredoxin"/>
</dbReference>
<dbReference type="GO" id="GO:0005829">
    <property type="term" value="C:cytosol"/>
    <property type="evidence" value="ECO:0007669"/>
    <property type="project" value="TreeGrafter"/>
</dbReference>
<dbReference type="PROSITE" id="PS00194">
    <property type="entry name" value="THIOREDOXIN_1"/>
    <property type="match status" value="1"/>
</dbReference>
<dbReference type="InterPro" id="IPR013766">
    <property type="entry name" value="Thioredoxin_domain"/>
</dbReference>
<organism evidence="6">
    <name type="scientific">hydrothermal vent metagenome</name>
    <dbReference type="NCBI Taxonomy" id="652676"/>
    <lineage>
        <taxon>unclassified sequences</taxon>
        <taxon>metagenomes</taxon>
        <taxon>ecological metagenomes</taxon>
    </lineage>
</organism>
<dbReference type="InterPro" id="IPR017937">
    <property type="entry name" value="Thioredoxin_CS"/>
</dbReference>
<evidence type="ECO:0000313" key="6">
    <source>
        <dbReference type="EMBL" id="VAV92774.1"/>
    </source>
</evidence>
<dbReference type="Pfam" id="PF00085">
    <property type="entry name" value="Thioredoxin"/>
    <property type="match status" value="1"/>
</dbReference>
<evidence type="ECO:0000259" key="5">
    <source>
        <dbReference type="PROSITE" id="PS51352"/>
    </source>
</evidence>
<dbReference type="PANTHER" id="PTHR45663:SF40">
    <property type="entry name" value="THIOREDOXIN 2"/>
    <property type="match status" value="1"/>
</dbReference>
<dbReference type="NCBIfam" id="TIGR01068">
    <property type="entry name" value="thioredoxin"/>
    <property type="match status" value="1"/>
</dbReference>
<protein>
    <submittedName>
        <fullName evidence="6">Thioredoxin</fullName>
    </submittedName>
</protein>
<gene>
    <name evidence="6" type="ORF">MNBD_ACTINO02-2981</name>
</gene>
<dbReference type="EMBL" id="UOEK01000031">
    <property type="protein sequence ID" value="VAV92774.1"/>
    <property type="molecule type" value="Genomic_DNA"/>
</dbReference>
<proteinExistence type="predicted"/>
<dbReference type="AlphaFoldDB" id="A0A3B0RHE7"/>
<dbReference type="PROSITE" id="PS51352">
    <property type="entry name" value="THIOREDOXIN_2"/>
    <property type="match status" value="1"/>
</dbReference>
<dbReference type="InterPro" id="IPR036249">
    <property type="entry name" value="Thioredoxin-like_sf"/>
</dbReference>
<reference evidence="6" key="1">
    <citation type="submission" date="2018-06" db="EMBL/GenBank/DDBJ databases">
        <authorList>
            <person name="Zhirakovskaya E."/>
        </authorList>
    </citation>
    <scope>NUCLEOTIDE SEQUENCE</scope>
</reference>
<keyword evidence="2" id="KW-0249">Electron transport</keyword>
<dbReference type="Gene3D" id="3.40.30.10">
    <property type="entry name" value="Glutaredoxin"/>
    <property type="match status" value="1"/>
</dbReference>
<dbReference type="SUPFAM" id="SSF52833">
    <property type="entry name" value="Thioredoxin-like"/>
    <property type="match status" value="1"/>
</dbReference>
<evidence type="ECO:0000256" key="3">
    <source>
        <dbReference type="ARBA" id="ARBA00023157"/>
    </source>
</evidence>
<evidence type="ECO:0000256" key="1">
    <source>
        <dbReference type="ARBA" id="ARBA00022448"/>
    </source>
</evidence>
<keyword evidence="3" id="KW-1015">Disulfide bond</keyword>
<dbReference type="PANTHER" id="PTHR45663">
    <property type="entry name" value="GEO12009P1"/>
    <property type="match status" value="1"/>
</dbReference>
<dbReference type="CDD" id="cd02947">
    <property type="entry name" value="TRX_family"/>
    <property type="match status" value="1"/>
</dbReference>
<sequence length="134" mass="14863">MATINLTKDNFEDTITGNDVVLVDFWAEWCGPCRQFGPTFEKVSEQYPNAVFAKVDTEAEQELAGYFKIRSIPTLMVFREQIGVFSQPGALPEDALIDLIDQTLALDMEPIKAEVEAHNSEDQESAETTAATAD</sequence>
<dbReference type="PRINTS" id="PR00421">
    <property type="entry name" value="THIOREDOXIN"/>
</dbReference>
<name>A0A3B0RHE7_9ZZZZ</name>
<keyword evidence="4" id="KW-0676">Redox-active center</keyword>
<feature type="domain" description="Thioredoxin" evidence="5">
    <location>
        <begin position="1"/>
        <end position="105"/>
    </location>
</feature>
<evidence type="ECO:0000256" key="4">
    <source>
        <dbReference type="ARBA" id="ARBA00023284"/>
    </source>
</evidence>
<keyword evidence="1" id="KW-0813">Transport</keyword>
<evidence type="ECO:0000256" key="2">
    <source>
        <dbReference type="ARBA" id="ARBA00022982"/>
    </source>
</evidence>
<dbReference type="FunFam" id="3.40.30.10:FF:000155">
    <property type="entry name" value="Thioredoxin"/>
    <property type="match status" value="1"/>
</dbReference>